<dbReference type="PANTHER" id="PTHR30532:SF28">
    <property type="entry name" value="PETROBACTIN-BINDING PROTEIN YCLQ"/>
    <property type="match status" value="1"/>
</dbReference>
<comment type="subcellular location">
    <subcellularLocation>
        <location evidence="1">Cell envelope</location>
    </subcellularLocation>
</comment>
<dbReference type="GO" id="GO:0030288">
    <property type="term" value="C:outer membrane-bounded periplasmic space"/>
    <property type="evidence" value="ECO:0007669"/>
    <property type="project" value="TreeGrafter"/>
</dbReference>
<dbReference type="Gene3D" id="3.40.50.1980">
    <property type="entry name" value="Nitrogenase molybdenum iron protein domain"/>
    <property type="match status" value="2"/>
</dbReference>
<evidence type="ECO:0000259" key="8">
    <source>
        <dbReference type="PROSITE" id="PS50983"/>
    </source>
</evidence>
<feature type="chain" id="PRO_5015476962" evidence="7">
    <location>
        <begin position="28"/>
        <end position="330"/>
    </location>
</feature>
<protein>
    <submittedName>
        <fullName evidence="9">ABC transporter</fullName>
    </submittedName>
</protein>
<dbReference type="InterPro" id="IPR051313">
    <property type="entry name" value="Bact_iron-sidero_bind"/>
</dbReference>
<feature type="signal peptide" evidence="7">
    <location>
        <begin position="1"/>
        <end position="27"/>
    </location>
</feature>
<dbReference type="InterPro" id="IPR002491">
    <property type="entry name" value="ABC_transptr_periplasmic_BD"/>
</dbReference>
<dbReference type="PANTHER" id="PTHR30532">
    <property type="entry name" value="IRON III DICITRATE-BINDING PERIPLASMIC PROTEIN"/>
    <property type="match status" value="1"/>
</dbReference>
<dbReference type="GO" id="GO:1901678">
    <property type="term" value="P:iron coordination entity transport"/>
    <property type="evidence" value="ECO:0007669"/>
    <property type="project" value="UniProtKB-ARBA"/>
</dbReference>
<evidence type="ECO:0000256" key="7">
    <source>
        <dbReference type="SAM" id="SignalP"/>
    </source>
</evidence>
<name>A0A2U2ALM9_9GAMM</name>
<feature type="compositionally biased region" description="Polar residues" evidence="6">
    <location>
        <begin position="30"/>
        <end position="46"/>
    </location>
</feature>
<dbReference type="CDD" id="cd01140">
    <property type="entry name" value="FatB"/>
    <property type="match status" value="1"/>
</dbReference>
<dbReference type="InterPro" id="IPR033870">
    <property type="entry name" value="FatB"/>
</dbReference>
<evidence type="ECO:0000313" key="10">
    <source>
        <dbReference type="Proteomes" id="UP000244948"/>
    </source>
</evidence>
<keyword evidence="4" id="KW-0408">Iron</keyword>
<dbReference type="AlphaFoldDB" id="A0A2U2ALM9"/>
<dbReference type="RefSeq" id="WP_109235307.1">
    <property type="nucleotide sequence ID" value="NZ_BMXZ01000001.1"/>
</dbReference>
<keyword evidence="4" id="KW-0410">Iron transport</keyword>
<evidence type="ECO:0000256" key="2">
    <source>
        <dbReference type="ARBA" id="ARBA00008814"/>
    </source>
</evidence>
<evidence type="ECO:0000256" key="6">
    <source>
        <dbReference type="SAM" id="MobiDB-lite"/>
    </source>
</evidence>
<dbReference type="Pfam" id="PF01497">
    <property type="entry name" value="Peripla_BP_2"/>
    <property type="match status" value="1"/>
</dbReference>
<sequence length="330" mass="35916">MKSKAFKKVVLVSALALVLAACGEEKAATPTKTAESPAKEQSSSAVAETKRITVKHDSGETVVPFAPEKVVAFDFGALDTLESLDIDIIGLPKANLPAYLNDYSADKYQNFGTLKEPNFEAIHAAKPDLIIIAVRQAPLYEQFSEIAPTINLSVDDNDIMGSTERNIRVLGEIYGREADVEKEIALLNEKITKVREKTDQMDETGLILLVNDGKISAYGPGSRFGIIHDVLGIKPADSTIKQSRHGQTASFEYVMDLNPDYLFIVDRSAVIAGNGNTGAKEVVENDLVKNTNAYKNGKIVYLDPNVWYLSGGGFKSTNQMIDDIAEAIDQ</sequence>
<feature type="region of interest" description="Disordered" evidence="6">
    <location>
        <begin position="28"/>
        <end position="48"/>
    </location>
</feature>
<keyword evidence="5 7" id="KW-0732">Signal</keyword>
<dbReference type="PROSITE" id="PS50983">
    <property type="entry name" value="FE_B12_PBP"/>
    <property type="match status" value="1"/>
</dbReference>
<dbReference type="EMBL" id="QEWR01000002">
    <property type="protein sequence ID" value="PWD84095.1"/>
    <property type="molecule type" value="Genomic_DNA"/>
</dbReference>
<evidence type="ECO:0000256" key="1">
    <source>
        <dbReference type="ARBA" id="ARBA00004196"/>
    </source>
</evidence>
<comment type="caution">
    <text evidence="9">The sequence shown here is derived from an EMBL/GenBank/DDBJ whole genome shotgun (WGS) entry which is preliminary data.</text>
</comment>
<evidence type="ECO:0000256" key="5">
    <source>
        <dbReference type="ARBA" id="ARBA00022729"/>
    </source>
</evidence>
<keyword evidence="3" id="KW-0813">Transport</keyword>
<accession>A0A2U2ALM9</accession>
<evidence type="ECO:0000256" key="4">
    <source>
        <dbReference type="ARBA" id="ARBA00022496"/>
    </source>
</evidence>
<keyword evidence="4" id="KW-0406">Ion transport</keyword>
<gene>
    <name evidence="9" type="ORF">DC082_00675</name>
</gene>
<feature type="domain" description="Fe/B12 periplasmic-binding" evidence="8">
    <location>
        <begin position="69"/>
        <end position="330"/>
    </location>
</feature>
<evidence type="ECO:0000313" key="9">
    <source>
        <dbReference type="EMBL" id="PWD84095.1"/>
    </source>
</evidence>
<proteinExistence type="inferred from homology"/>
<dbReference type="SUPFAM" id="SSF53807">
    <property type="entry name" value="Helical backbone' metal receptor"/>
    <property type="match status" value="1"/>
</dbReference>
<dbReference type="PROSITE" id="PS51257">
    <property type="entry name" value="PROKAR_LIPOPROTEIN"/>
    <property type="match status" value="1"/>
</dbReference>
<reference evidence="9 10" key="1">
    <citation type="journal article" date="2018" name="Genome Announc.">
        <title>Ignatzschineria cameli sp. nov., isolated from necrotic foot tissue of dromedaries (Camelus dromedarius) and associated maggots (Wohlfahrtia species) in Dubai.</title>
        <authorList>
            <person name="Tsang C.C."/>
            <person name="Tang J.Y."/>
            <person name="Fong J.Y."/>
            <person name="Kinne J."/>
            <person name="Lee H.H."/>
            <person name="Joseph M."/>
            <person name="Jose S."/>
            <person name="Schuster R.K."/>
            <person name="Tang Y."/>
            <person name="Sivakumar S."/>
            <person name="Chen J.H."/>
            <person name="Teng J.L."/>
            <person name="Lau S.K."/>
            <person name="Wernery U."/>
            <person name="Woo P.C."/>
        </authorList>
    </citation>
    <scope>NUCLEOTIDE SEQUENCE [LARGE SCALE GENOMIC DNA]</scope>
    <source>
        <strain evidence="9 10">KCTC 22643</strain>
    </source>
</reference>
<keyword evidence="10" id="KW-1185">Reference proteome</keyword>
<comment type="similarity">
    <text evidence="2">Belongs to the bacterial solute-binding protein 8 family.</text>
</comment>
<organism evidence="9 10">
    <name type="scientific">Ignatzschineria indica</name>
    <dbReference type="NCBI Taxonomy" id="472583"/>
    <lineage>
        <taxon>Bacteria</taxon>
        <taxon>Pseudomonadati</taxon>
        <taxon>Pseudomonadota</taxon>
        <taxon>Gammaproteobacteria</taxon>
        <taxon>Cardiobacteriales</taxon>
        <taxon>Ignatzschineriaceae</taxon>
        <taxon>Ignatzschineria</taxon>
    </lineage>
</organism>
<evidence type="ECO:0000256" key="3">
    <source>
        <dbReference type="ARBA" id="ARBA00022448"/>
    </source>
</evidence>
<dbReference type="Proteomes" id="UP000244948">
    <property type="component" value="Unassembled WGS sequence"/>
</dbReference>